<feature type="binding site" evidence="4">
    <location>
        <begin position="34"/>
        <end position="36"/>
    </location>
    <ligand>
        <name>FAD</name>
        <dbReference type="ChEBI" id="CHEBI:57692"/>
    </ligand>
</feature>
<comment type="similarity">
    <text evidence="1">Belongs to the DNA photolyase class-1 family.</text>
</comment>
<organism evidence="7 8">
    <name type="scientific">Tetrabaena socialis</name>
    <dbReference type="NCBI Taxonomy" id="47790"/>
    <lineage>
        <taxon>Eukaryota</taxon>
        <taxon>Viridiplantae</taxon>
        <taxon>Chlorophyta</taxon>
        <taxon>core chlorophytes</taxon>
        <taxon>Chlorophyceae</taxon>
        <taxon>CS clade</taxon>
        <taxon>Chlamydomonadales</taxon>
        <taxon>Tetrabaenaceae</taxon>
        <taxon>Tetrabaena</taxon>
    </lineage>
</organism>
<gene>
    <name evidence="7" type="ORF">TSOC_013585</name>
</gene>
<dbReference type="Gene3D" id="1.10.579.10">
    <property type="entry name" value="DNA Cyclobutane Dipyrimidine Photolyase, subunit A, domain 3"/>
    <property type="match status" value="1"/>
</dbReference>
<dbReference type="GO" id="GO:0071949">
    <property type="term" value="F:FAD binding"/>
    <property type="evidence" value="ECO:0007669"/>
    <property type="project" value="TreeGrafter"/>
</dbReference>
<comment type="cofactor">
    <cofactor evidence="4">
        <name>FAD</name>
        <dbReference type="ChEBI" id="CHEBI:57692"/>
    </cofactor>
    <text evidence="4">Binds 1 FAD per subunit.</text>
</comment>
<dbReference type="GO" id="GO:0003904">
    <property type="term" value="F:deoxyribodipyrimidine photo-lyase activity"/>
    <property type="evidence" value="ECO:0007669"/>
    <property type="project" value="TreeGrafter"/>
</dbReference>
<evidence type="ECO:0000256" key="3">
    <source>
        <dbReference type="ARBA" id="ARBA00022827"/>
    </source>
</evidence>
<evidence type="ECO:0000256" key="2">
    <source>
        <dbReference type="ARBA" id="ARBA00022630"/>
    </source>
</evidence>
<evidence type="ECO:0000256" key="1">
    <source>
        <dbReference type="ARBA" id="ARBA00005862"/>
    </source>
</evidence>
<feature type="region of interest" description="Disordered" evidence="5">
    <location>
        <begin position="65"/>
        <end position="84"/>
    </location>
</feature>
<dbReference type="OrthoDB" id="435881at2759"/>
<evidence type="ECO:0000313" key="7">
    <source>
        <dbReference type="EMBL" id="PNH00586.1"/>
    </source>
</evidence>
<evidence type="ECO:0000256" key="5">
    <source>
        <dbReference type="SAM" id="MobiDB-lite"/>
    </source>
</evidence>
<dbReference type="EMBL" id="PGGS01001291">
    <property type="protein sequence ID" value="PNH00586.1"/>
    <property type="molecule type" value="Genomic_DNA"/>
</dbReference>
<accession>A0A2J7ZJY7</accession>
<feature type="region of interest" description="Disordered" evidence="5">
    <location>
        <begin position="130"/>
        <end position="200"/>
    </location>
</feature>
<name>A0A2J7ZJY7_9CHLO</name>
<keyword evidence="8" id="KW-1185">Reference proteome</keyword>
<feature type="compositionally biased region" description="Gly residues" evidence="5">
    <location>
        <begin position="149"/>
        <end position="160"/>
    </location>
</feature>
<dbReference type="InterPro" id="IPR005101">
    <property type="entry name" value="Cryptochr/Photolyase_FAD-bd"/>
</dbReference>
<dbReference type="SUPFAM" id="SSF48173">
    <property type="entry name" value="Cryptochrome/photolyase FAD-binding domain"/>
    <property type="match status" value="1"/>
</dbReference>
<feature type="compositionally biased region" description="Low complexity" evidence="5">
    <location>
        <begin position="161"/>
        <end position="177"/>
    </location>
</feature>
<evidence type="ECO:0000256" key="4">
    <source>
        <dbReference type="PIRSR" id="PIRSR602081-1"/>
    </source>
</evidence>
<dbReference type="AlphaFoldDB" id="A0A2J7ZJY7"/>
<protein>
    <submittedName>
        <fullName evidence="7">Cryptochrome DASH, chloroplastic/mitochondrial</fullName>
    </submittedName>
</protein>
<keyword evidence="3 4" id="KW-0274">FAD</keyword>
<evidence type="ECO:0000313" key="8">
    <source>
        <dbReference type="Proteomes" id="UP000236333"/>
    </source>
</evidence>
<feature type="compositionally biased region" description="Basic and acidic residues" evidence="5">
    <location>
        <begin position="68"/>
        <end position="79"/>
    </location>
</feature>
<dbReference type="InterPro" id="IPR036134">
    <property type="entry name" value="Crypto/Photolyase_FAD-like_sf"/>
</dbReference>
<dbReference type="PANTHER" id="PTHR11455:SF22">
    <property type="entry name" value="CRYPTOCHROME DASH"/>
    <property type="match status" value="1"/>
</dbReference>
<feature type="domain" description="Cryptochrome/DNA photolyase FAD-binding" evidence="6">
    <location>
        <begin position="1"/>
        <end position="147"/>
    </location>
</feature>
<sequence>MSNRGRQNVASYLALDLGVDWRRGADWFESCLLDYDVTSNWGNWAAAAGLTGGRVNHFNIAKQAGRGGEGELKEERSREGGQGLNYSKDYDLAGEYVKTWCPELRNVPAARVHEPWLMSKEEQERSGCRIGVDYPAPIPASKHGRPHAGAGGGGGGGGRPASGRPASDRPASGRPGPRSGGGGGGGGARGAKRSEFERYN</sequence>
<dbReference type="InterPro" id="IPR002081">
    <property type="entry name" value="Cryptochrome/DNA_photolyase_1"/>
</dbReference>
<feature type="non-terminal residue" evidence="7">
    <location>
        <position position="200"/>
    </location>
</feature>
<dbReference type="Proteomes" id="UP000236333">
    <property type="component" value="Unassembled WGS sequence"/>
</dbReference>
<dbReference type="GO" id="GO:0003677">
    <property type="term" value="F:DNA binding"/>
    <property type="evidence" value="ECO:0007669"/>
    <property type="project" value="TreeGrafter"/>
</dbReference>
<evidence type="ECO:0000259" key="6">
    <source>
        <dbReference type="Pfam" id="PF03441"/>
    </source>
</evidence>
<feature type="compositionally biased region" description="Gly residues" evidence="5">
    <location>
        <begin position="178"/>
        <end position="189"/>
    </location>
</feature>
<dbReference type="Pfam" id="PF03441">
    <property type="entry name" value="FAD_binding_7"/>
    <property type="match status" value="1"/>
</dbReference>
<dbReference type="GO" id="GO:0000719">
    <property type="term" value="P:photoreactive repair"/>
    <property type="evidence" value="ECO:0007669"/>
    <property type="project" value="TreeGrafter"/>
</dbReference>
<comment type="caution">
    <text evidence="7">The sequence shown here is derived from an EMBL/GenBank/DDBJ whole genome shotgun (WGS) entry which is preliminary data.</text>
</comment>
<proteinExistence type="inferred from homology"/>
<reference evidence="7 8" key="1">
    <citation type="journal article" date="2017" name="Mol. Biol. Evol.">
        <title>The 4-celled Tetrabaena socialis nuclear genome reveals the essential components for genetic control of cell number at the origin of multicellularity in the volvocine lineage.</title>
        <authorList>
            <person name="Featherston J."/>
            <person name="Arakaki Y."/>
            <person name="Hanschen E.R."/>
            <person name="Ferris P.J."/>
            <person name="Michod R.E."/>
            <person name="Olson B.J.S.C."/>
            <person name="Nozaki H."/>
            <person name="Durand P.M."/>
        </authorList>
    </citation>
    <scope>NUCLEOTIDE SEQUENCE [LARGE SCALE GENOMIC DNA]</scope>
    <source>
        <strain evidence="7 8">NIES-571</strain>
    </source>
</reference>
<keyword evidence="2 4" id="KW-0285">Flavoprotein</keyword>
<dbReference type="PANTHER" id="PTHR11455">
    <property type="entry name" value="CRYPTOCHROME"/>
    <property type="match status" value="1"/>
</dbReference>